<evidence type="ECO:0000313" key="3">
    <source>
        <dbReference type="EMBL" id="KAG0445839.1"/>
    </source>
</evidence>
<feature type="region of interest" description="Disordered" evidence="1">
    <location>
        <begin position="1"/>
        <end position="20"/>
    </location>
</feature>
<accession>A0A835U1D6</accession>
<proteinExistence type="predicted"/>
<dbReference type="Proteomes" id="UP000639772">
    <property type="component" value="Unassembled WGS sequence"/>
</dbReference>
<gene>
    <name evidence="3" type="ORF">HPP92_029135</name>
    <name evidence="2" type="ORF">HPP92_029146</name>
</gene>
<dbReference type="Proteomes" id="UP000636800">
    <property type="component" value="Unassembled WGS sequence"/>
</dbReference>
<dbReference type="EMBL" id="JADCNM010000647">
    <property type="protein sequence ID" value="KAG0445812.1"/>
    <property type="molecule type" value="Genomic_DNA"/>
</dbReference>
<name>A0A835U1D6_VANPL</name>
<evidence type="ECO:0000256" key="1">
    <source>
        <dbReference type="SAM" id="MobiDB-lite"/>
    </source>
</evidence>
<dbReference type="AlphaFoldDB" id="A0A835U1D6"/>
<keyword evidence="4" id="KW-1185">Reference proteome</keyword>
<comment type="caution">
    <text evidence="3">The sequence shown here is derived from an EMBL/GenBank/DDBJ whole genome shotgun (WGS) entry which is preliminary data.</text>
</comment>
<reference evidence="4 5" key="1">
    <citation type="journal article" date="2020" name="Nat. Food">
        <title>A phased Vanilla planifolia genome enables genetic improvement of flavour and production.</title>
        <authorList>
            <person name="Hasing T."/>
            <person name="Tang H."/>
            <person name="Brym M."/>
            <person name="Khazi F."/>
            <person name="Huang T."/>
            <person name="Chambers A.H."/>
        </authorList>
    </citation>
    <scope>NUCLEOTIDE SEQUENCE [LARGE SCALE GENOMIC DNA]</scope>
    <source>
        <tissue evidence="3">Leaf</tissue>
    </source>
</reference>
<organism evidence="3 4">
    <name type="scientific">Vanilla planifolia</name>
    <name type="common">Vanilla</name>
    <dbReference type="NCBI Taxonomy" id="51239"/>
    <lineage>
        <taxon>Eukaryota</taxon>
        <taxon>Viridiplantae</taxon>
        <taxon>Streptophyta</taxon>
        <taxon>Embryophyta</taxon>
        <taxon>Tracheophyta</taxon>
        <taxon>Spermatophyta</taxon>
        <taxon>Magnoliopsida</taxon>
        <taxon>Liliopsida</taxon>
        <taxon>Asparagales</taxon>
        <taxon>Orchidaceae</taxon>
        <taxon>Vanilloideae</taxon>
        <taxon>Vanilleae</taxon>
        <taxon>Vanilla</taxon>
    </lineage>
</organism>
<evidence type="ECO:0000313" key="4">
    <source>
        <dbReference type="Proteomes" id="UP000636800"/>
    </source>
</evidence>
<evidence type="ECO:0000313" key="5">
    <source>
        <dbReference type="Proteomes" id="UP000639772"/>
    </source>
</evidence>
<evidence type="ECO:0000313" key="2">
    <source>
        <dbReference type="EMBL" id="KAG0445812.1"/>
    </source>
</evidence>
<sequence length="110" mass="12581">MTEIDWDQLKDPDDIPSSIPTPSTGCFYMVTRNHLLIPPQAIDGFGERPETRLKNLLYDKEKDFSAKEGPKWERASRLLCKSPVFNGSVLTLGLLPRISELKENRLQPLR</sequence>
<dbReference type="EMBL" id="JADCNL010000646">
    <property type="protein sequence ID" value="KAG0445839.1"/>
    <property type="molecule type" value="Genomic_DNA"/>
</dbReference>
<protein>
    <submittedName>
        <fullName evidence="3">Uncharacterized protein</fullName>
    </submittedName>
</protein>